<dbReference type="AlphaFoldDB" id="A0A9P1DIP6"/>
<reference evidence="3 4" key="2">
    <citation type="submission" date="2024-05" db="EMBL/GenBank/DDBJ databases">
        <authorList>
            <person name="Chen Y."/>
            <person name="Shah S."/>
            <person name="Dougan E. K."/>
            <person name="Thang M."/>
            <person name="Chan C."/>
        </authorList>
    </citation>
    <scope>NUCLEOTIDE SEQUENCE [LARGE SCALE GENOMIC DNA]</scope>
</reference>
<dbReference type="SUPFAM" id="SSF53474">
    <property type="entry name" value="alpha/beta-Hydrolases"/>
    <property type="match status" value="1"/>
</dbReference>
<dbReference type="SUPFAM" id="SSF56349">
    <property type="entry name" value="DNA breaking-rejoining enzymes"/>
    <property type="match status" value="1"/>
</dbReference>
<proteinExistence type="predicted"/>
<gene>
    <name evidence="2" type="ORF">C1SCF055_LOCUS36155</name>
</gene>
<dbReference type="GO" id="GO:0006310">
    <property type="term" value="P:DNA recombination"/>
    <property type="evidence" value="ECO:0007669"/>
    <property type="project" value="UniProtKB-KW"/>
</dbReference>
<dbReference type="InterPro" id="IPR011010">
    <property type="entry name" value="DNA_brk_join_enz"/>
</dbReference>
<evidence type="ECO:0000256" key="1">
    <source>
        <dbReference type="ARBA" id="ARBA00023172"/>
    </source>
</evidence>
<dbReference type="EMBL" id="CAMXCT020004977">
    <property type="protein sequence ID" value="CAL1164315.1"/>
    <property type="molecule type" value="Genomic_DNA"/>
</dbReference>
<evidence type="ECO:0000313" key="2">
    <source>
        <dbReference type="EMBL" id="CAI4010940.1"/>
    </source>
</evidence>
<evidence type="ECO:0000313" key="4">
    <source>
        <dbReference type="Proteomes" id="UP001152797"/>
    </source>
</evidence>
<evidence type="ECO:0000313" key="3">
    <source>
        <dbReference type="EMBL" id="CAL4798252.1"/>
    </source>
</evidence>
<comment type="caution">
    <text evidence="2">The sequence shown here is derived from an EMBL/GenBank/DDBJ whole genome shotgun (WGS) entry which is preliminary data.</text>
</comment>
<dbReference type="OrthoDB" id="74991at2759"/>
<dbReference type="EMBL" id="CAMXCT030004977">
    <property type="protein sequence ID" value="CAL4798252.1"/>
    <property type="molecule type" value="Genomic_DNA"/>
</dbReference>
<dbReference type="InterPro" id="IPR013762">
    <property type="entry name" value="Integrase-like_cat_sf"/>
</dbReference>
<organism evidence="2">
    <name type="scientific">Cladocopium goreaui</name>
    <dbReference type="NCBI Taxonomy" id="2562237"/>
    <lineage>
        <taxon>Eukaryota</taxon>
        <taxon>Sar</taxon>
        <taxon>Alveolata</taxon>
        <taxon>Dinophyceae</taxon>
        <taxon>Suessiales</taxon>
        <taxon>Symbiodiniaceae</taxon>
        <taxon>Cladocopium</taxon>
    </lineage>
</organism>
<dbReference type="InterPro" id="IPR029058">
    <property type="entry name" value="AB_hydrolase_fold"/>
</dbReference>
<name>A0A9P1DIP6_9DINO</name>
<dbReference type="Gene3D" id="1.10.443.10">
    <property type="entry name" value="Intergrase catalytic core"/>
    <property type="match status" value="1"/>
</dbReference>
<reference evidence="2" key="1">
    <citation type="submission" date="2022-10" db="EMBL/GenBank/DDBJ databases">
        <authorList>
            <person name="Chen Y."/>
            <person name="Dougan E. K."/>
            <person name="Chan C."/>
            <person name="Rhodes N."/>
            <person name="Thang M."/>
        </authorList>
    </citation>
    <scope>NUCLEOTIDE SEQUENCE</scope>
</reference>
<keyword evidence="1" id="KW-0233">DNA recombination</keyword>
<accession>A0A9P1DIP6</accession>
<dbReference type="GO" id="GO:0003677">
    <property type="term" value="F:DNA binding"/>
    <property type="evidence" value="ECO:0007669"/>
    <property type="project" value="InterPro"/>
</dbReference>
<sequence length="534" mass="58588">MPRSGPRVLLAGKTRDERRRLRAGVSLRSFTISQGTRRRYESAVGLILPFLEEHGLSDCDQLVSEWVECQWVRGESVNVIADCLSGLHFFLPELKGALRQSWIEAPSRAPPLTPELVKAIVARAVDQNHLAFATMVAIGFHALLRTGEFLALQFQDVEFATSCGVITLKSSKSGLRHGSEEAVAIRDGLTLSLLETLFSVQEHGFRRRTGLALIFGLRIARRRLLSRERARGTEVVSPAQRAPIPSPPVLSFLFSCAGLWNRGGIPGGIKMRAFIFQGPGDSAEDLKFVVAGIPKWLEFGLYEYPGHGWRASEEPAKDFESLAKDALEAILPAIEELIEGAKYEGAPFVFMGRSVGCQLLVHLSKTILVKYGVGPSAVVVTDRAPPSVPLLSEQGQKELKSDPNKVVKAFNWSNFELINKKVFASDLAIGCETLDAFYHKFECDMMLLKGQHDAFCDAGKKKSKYKAVNLKIKGKEETLDLPAESETTVGDMLQAVDKMFSYRMGAKLTALTPEGTALKADATVPSAMVIDGLQ</sequence>
<feature type="non-terminal residue" evidence="2">
    <location>
        <position position="534"/>
    </location>
</feature>
<keyword evidence="4" id="KW-1185">Reference proteome</keyword>
<dbReference type="Proteomes" id="UP001152797">
    <property type="component" value="Unassembled WGS sequence"/>
</dbReference>
<dbReference type="GO" id="GO:0015074">
    <property type="term" value="P:DNA integration"/>
    <property type="evidence" value="ECO:0007669"/>
    <property type="project" value="InterPro"/>
</dbReference>
<dbReference type="EMBL" id="CAMXCT010004977">
    <property type="protein sequence ID" value="CAI4010940.1"/>
    <property type="molecule type" value="Genomic_DNA"/>
</dbReference>
<dbReference type="Gene3D" id="3.40.50.1820">
    <property type="entry name" value="alpha/beta hydrolase"/>
    <property type="match status" value="1"/>
</dbReference>
<protein>
    <submittedName>
        <fullName evidence="3">rRNA adenine N(6)-methyltransferase</fullName>
    </submittedName>
</protein>